<feature type="non-terminal residue" evidence="19">
    <location>
        <position position="1"/>
    </location>
</feature>
<dbReference type="GO" id="GO:0051721">
    <property type="term" value="F:protein phosphatase 2A binding"/>
    <property type="evidence" value="ECO:0007669"/>
    <property type="project" value="TreeGrafter"/>
</dbReference>
<keyword evidence="4" id="KW-0488">Methylation</keyword>
<dbReference type="SMART" id="SM00248">
    <property type="entry name" value="ANK"/>
    <property type="match status" value="4"/>
</dbReference>
<dbReference type="SUPFAM" id="SSF48403">
    <property type="entry name" value="Ankyrin repeat"/>
    <property type="match status" value="1"/>
</dbReference>
<feature type="compositionally biased region" description="Polar residues" evidence="16">
    <location>
        <begin position="390"/>
        <end position="416"/>
    </location>
</feature>
<keyword evidence="5" id="KW-0963">Cytoplasm</keyword>
<evidence type="ECO:0000256" key="1">
    <source>
        <dbReference type="ARBA" id="ARBA00004544"/>
    </source>
</evidence>
<evidence type="ECO:0000256" key="7">
    <source>
        <dbReference type="ARBA" id="ARBA00022737"/>
    </source>
</evidence>
<evidence type="ECO:0000256" key="15">
    <source>
        <dbReference type="SAM" id="Coils"/>
    </source>
</evidence>
<dbReference type="Gene3D" id="1.25.40.20">
    <property type="entry name" value="Ankyrin repeat-containing domain"/>
    <property type="match status" value="1"/>
</dbReference>
<feature type="region of interest" description="Disordered" evidence="16">
    <location>
        <begin position="591"/>
        <end position="616"/>
    </location>
</feature>
<keyword evidence="6" id="KW-0597">Phosphoprotein</keyword>
<evidence type="ECO:0000256" key="9">
    <source>
        <dbReference type="ARBA" id="ARBA00023043"/>
    </source>
</evidence>
<reference evidence="19" key="1">
    <citation type="journal article" date="2021" name="Cell">
        <title>Tracing the genetic footprints of vertebrate landing in non-teleost ray-finned fishes.</title>
        <authorList>
            <person name="Bi X."/>
            <person name="Wang K."/>
            <person name="Yang L."/>
            <person name="Pan H."/>
            <person name="Jiang H."/>
            <person name="Wei Q."/>
            <person name="Fang M."/>
            <person name="Yu H."/>
            <person name="Zhu C."/>
            <person name="Cai Y."/>
            <person name="He Y."/>
            <person name="Gan X."/>
            <person name="Zeng H."/>
            <person name="Yu D."/>
            <person name="Zhu Y."/>
            <person name="Jiang H."/>
            <person name="Qiu Q."/>
            <person name="Yang H."/>
            <person name="Zhang Y.E."/>
            <person name="Wang W."/>
            <person name="Zhu M."/>
            <person name="He S."/>
            <person name="Zhang G."/>
        </authorList>
    </citation>
    <scope>NUCLEOTIDE SEQUENCE</scope>
    <source>
        <strain evidence="19">Allg_001</strain>
    </source>
</reference>
<evidence type="ECO:0000256" key="4">
    <source>
        <dbReference type="ARBA" id="ARBA00022481"/>
    </source>
</evidence>
<protein>
    <recommendedName>
        <fullName evidence="3">Cortactin-binding protein 2</fullName>
    </recommendedName>
</protein>
<dbReference type="PANTHER" id="PTHR23166:SF9">
    <property type="entry name" value="CTTNBP2 N-TERMINAL-LIKE PROTEIN"/>
    <property type="match status" value="1"/>
</dbReference>
<evidence type="ECO:0000256" key="16">
    <source>
        <dbReference type="SAM" id="MobiDB-lite"/>
    </source>
</evidence>
<dbReference type="Pfam" id="PF13637">
    <property type="entry name" value="Ank_4"/>
    <property type="match status" value="1"/>
</dbReference>
<feature type="compositionally biased region" description="Low complexity" evidence="16">
    <location>
        <begin position="1617"/>
        <end position="1629"/>
    </location>
</feature>
<feature type="domain" description="CortBP2/NAV1-like AAA+ ATPase lid" evidence="18">
    <location>
        <begin position="1298"/>
        <end position="1371"/>
    </location>
</feature>
<keyword evidence="11" id="KW-0966">Cell projection</keyword>
<evidence type="ECO:0000313" key="19">
    <source>
        <dbReference type="EMBL" id="MBN3319226.1"/>
    </source>
</evidence>
<dbReference type="Pfam" id="PF25408">
    <property type="entry name" value="AAA_lid_NAV1"/>
    <property type="match status" value="1"/>
</dbReference>
<evidence type="ECO:0000256" key="6">
    <source>
        <dbReference type="ARBA" id="ARBA00022553"/>
    </source>
</evidence>
<feature type="repeat" description="ANK" evidence="14">
    <location>
        <begin position="806"/>
        <end position="838"/>
    </location>
</feature>
<feature type="non-terminal residue" evidence="19">
    <location>
        <position position="1655"/>
    </location>
</feature>
<dbReference type="GO" id="GO:0043197">
    <property type="term" value="C:dendritic spine"/>
    <property type="evidence" value="ECO:0007669"/>
    <property type="project" value="UniProtKB-SubCell"/>
</dbReference>
<dbReference type="GO" id="GO:0005938">
    <property type="term" value="C:cell cortex"/>
    <property type="evidence" value="ECO:0007669"/>
    <property type="project" value="UniProtKB-SubCell"/>
</dbReference>
<keyword evidence="9 14" id="KW-0040">ANK repeat</keyword>
<dbReference type="Pfam" id="PF09727">
    <property type="entry name" value="CortBP2"/>
    <property type="match status" value="1"/>
</dbReference>
<evidence type="ECO:0000256" key="10">
    <source>
        <dbReference type="ARBA" id="ARBA00023054"/>
    </source>
</evidence>
<evidence type="ECO:0000256" key="11">
    <source>
        <dbReference type="ARBA" id="ARBA00023273"/>
    </source>
</evidence>
<keyword evidence="10 15" id="KW-0175">Coiled coil</keyword>
<dbReference type="Pfam" id="PF12796">
    <property type="entry name" value="Ank_2"/>
    <property type="match status" value="1"/>
</dbReference>
<dbReference type="PANTHER" id="PTHR23166">
    <property type="entry name" value="FILAMIN/GPBP-INTERACTING PROTEIN"/>
    <property type="match status" value="1"/>
</dbReference>
<evidence type="ECO:0000256" key="5">
    <source>
        <dbReference type="ARBA" id="ARBA00022490"/>
    </source>
</evidence>
<feature type="region of interest" description="Disordered" evidence="16">
    <location>
        <begin position="352"/>
        <end position="416"/>
    </location>
</feature>
<dbReference type="PROSITE" id="PS50297">
    <property type="entry name" value="ANK_REP_REGION"/>
    <property type="match status" value="2"/>
</dbReference>
<keyword evidence="20" id="KW-1185">Reference proteome</keyword>
<evidence type="ECO:0000256" key="14">
    <source>
        <dbReference type="PROSITE-ProRule" id="PRU00023"/>
    </source>
</evidence>
<evidence type="ECO:0000256" key="12">
    <source>
        <dbReference type="ARBA" id="ARBA00044742"/>
    </source>
</evidence>
<feature type="coiled-coil region" evidence="15">
    <location>
        <begin position="122"/>
        <end position="279"/>
    </location>
</feature>
<feature type="compositionally biased region" description="Polar residues" evidence="16">
    <location>
        <begin position="368"/>
        <end position="381"/>
    </location>
</feature>
<name>A0A8J7TDU1_ATRSP</name>
<dbReference type="EMBL" id="JAAWVO010043523">
    <property type="protein sequence ID" value="MBN3319226.1"/>
    <property type="molecule type" value="Genomic_DNA"/>
</dbReference>
<feature type="compositionally biased region" description="Polar residues" evidence="16">
    <location>
        <begin position="606"/>
        <end position="616"/>
    </location>
</feature>
<feature type="region of interest" description="Disordered" evidence="16">
    <location>
        <begin position="437"/>
        <end position="533"/>
    </location>
</feature>
<dbReference type="GO" id="GO:0015629">
    <property type="term" value="C:actin cytoskeleton"/>
    <property type="evidence" value="ECO:0007669"/>
    <property type="project" value="TreeGrafter"/>
</dbReference>
<comment type="function">
    <text evidence="12">Regulates the dendritic spine distribution of CTTN/cortactin in hippocampal neurons, and thus controls dendritic spinogenesis and dendritic spine maintenance. Associates with the striatin-interacting phosphatase and kinase (STRIPAK) core complex to regulate dendritic spine distribution of the STRIPAK complex in hippocampal neurons.</text>
</comment>
<feature type="domain" description="Cortactin-binding protein-2 N-terminal" evidence="17">
    <location>
        <begin position="35"/>
        <end position="138"/>
    </location>
</feature>
<keyword evidence="7" id="KW-0677">Repeat</keyword>
<dbReference type="InterPro" id="IPR057568">
    <property type="entry name" value="CortBP2_NAV1-like_AAA_lid"/>
</dbReference>
<evidence type="ECO:0000259" key="18">
    <source>
        <dbReference type="Pfam" id="PF25408"/>
    </source>
</evidence>
<gene>
    <name evidence="19" type="primary">Cttnbp2</name>
    <name evidence="19" type="ORF">GTO95_0005308</name>
</gene>
<sequence length="1655" mass="182056">MATEGASGEQPPPIQTLATALQGSVEAKCEFNMDNLSKPELLTLLSIMEGELEARDLVIEALRARRKEVFIQERYGRFSLTDPFQALQRDYESGGGEKEKRAMSTNPLSILEAVMTHCRKMQEKMATQLAAAETRQKKLELEKSQLQSLEQEHKKLSAQLKDEREKNKHIVMMLVKECKQLAAKVVEESQKFEELTAKLEQETKTTGRLEEELAAERQKGQQMEAKMEKQLSEFDTEREQLRAKLSREEARAADLKLESDDLKKQVDQLRTEKESQQAIPSSIGIKIRSSVSVSIGTDLVNMRTTSCQTDLPLSAEHSVDGLKKSPLTIPVKPSVANYSSVGIPKAVTTRSATSPSFVPAPPVHSLHSPGTASTLPTSVSPRVQAARYKFQSSPTEHDQNGMTTQSPPSRDVSPTNRDNFAAKQQARHTVTQVLSRFTSPQAANTLRPGLPHSTSEGGPFSSRIGHPQIGLKSPTVTRIDRGNPPPIPPKKPGLSQTPSPPHPPIKIVGDGSRSPGTGLDVLPKPTTPQLPPKPALDISGTGGACPVPALATSQVGACPSISRGLHQLACTECPPVIPTSATTIACSSSINPVSASSRRPCDTDSPLATASGPPSSSKLLPREMSLYCQCCLTKIQWILVTLMKMEILPLQYSMVLFHFLIRLLFILQITPPISNVLQSTPFYLYCTTFADRSLRNSFGIVEHISFFMFVDETKVNVNKTCLIFKPGEVYCGVYTGKVSHKLAISYGGIWILQVYCVKLLLTSGARTDVPDKHGFTPLHKAAAHGHFRCVELLTGCGADVNWAAQGGQTPLYLASGSRSPECVRLLLAAGADRTVITRDSWTALHAAVDAGDVSSLMLLMYYDSSKNGGSASELERSVDPPHSSYTKIIRSWGKRPGLPGDLINHADRDGWTAAHIAASKGFKNCLEVLCSHKDQDIEKKDRCNRTIHDVATDDCKDLLDNLYSYKVLVKIHRSTDEQICSVDIAEDEITIGVVTVRKHTSWEDMSKSISQAVVNHFHFLSSGWEDRSSVLNINMDAPIGLSAKSIFSVQIGDVTWYPGQDQAQSPWELVRKCHTQCVTVRLKGLLESSLDDLTYASLIPLKFLQNYIRLVEQYRNVIFHGPEGSCQEYITNQISQYIKHKQKPLGISCDIVTLEVDANLSKEQLVEFFINCGFLIPVKEQAGSSCVVVVLEGLEKAGSLSELLGDLCEGLENRGSGSPLLVNPVQESSGLYYFQEESFLIGTLSKSRLHGAELLMQQHFRWVQLRWDSEPLHGLLHRHLKRKLIHKMKGQIPPTSDLLCKTVAWICSVWQHLNSCLSRLGTPEALIGPHMFFSCPVISGQPLAVVKWLSRLWNAVVVPRVQEVIVSRATVRRAPAQRHVPSSKSLSSGQQAVAKAALSILVNKAVLPACPLPRPEIENHLSEFQGGCFPLPAFTAGKGSSKRSREIGSWRKANTSPRKKGSLSKAWGTASTLREGSQSKTDLDIHFGRMNSNSQMSDKEQQRTVGLDQRFSLSSDDEHDLMQELQSLCSSKSEPDISKIAHSKEDFIMFSGSSSEQSPLKADNEQSTLSLPQSVSRCALSCSAPGTCSSDKRNNVPGQMKVKSLLPIPMSKNTQRSNSTLKLSSSSSTRQEPLNNNSPEEIWILHRDLHENNNK</sequence>
<dbReference type="PROSITE" id="PS50088">
    <property type="entry name" value="ANK_REPEAT"/>
    <property type="match status" value="2"/>
</dbReference>
<feature type="repeat" description="ANK" evidence="14">
    <location>
        <begin position="773"/>
        <end position="805"/>
    </location>
</feature>
<comment type="subcellular location">
    <subcellularLocation>
        <location evidence="2">Cell projection</location>
        <location evidence="2">Dendritic spine</location>
    </subcellularLocation>
    <subcellularLocation>
        <location evidence="1">Cytoplasm</location>
        <location evidence="1">Cell cortex</location>
    </subcellularLocation>
</comment>
<proteinExistence type="predicted"/>
<evidence type="ECO:0000256" key="3">
    <source>
        <dbReference type="ARBA" id="ARBA00017042"/>
    </source>
</evidence>
<feature type="region of interest" description="Disordered" evidence="16">
    <location>
        <begin position="1439"/>
        <end position="1475"/>
    </location>
</feature>
<keyword evidence="8" id="KW-0770">Synapse</keyword>
<dbReference type="InterPro" id="IPR002110">
    <property type="entry name" value="Ankyrin_rpt"/>
</dbReference>
<evidence type="ECO:0000256" key="8">
    <source>
        <dbReference type="ARBA" id="ARBA00023018"/>
    </source>
</evidence>
<comment type="subunit">
    <text evidence="13">Interacts with CTTN/cortactin SH3 domain. Interacts with STRN, STRN4/zinedin and MOB4/phocein; this interactions mediate the association with the STRIPAK core complex and may regulate dendritic spine distribution of the STRIPAK complex in hippocampal neurons. Activation of glutamate receptors weakens the interaction with STRN and STRN4.</text>
</comment>
<dbReference type="InterPro" id="IPR036770">
    <property type="entry name" value="Ankyrin_rpt-contain_sf"/>
</dbReference>
<organism evidence="19 20">
    <name type="scientific">Atractosteus spatula</name>
    <name type="common">Alligator gar</name>
    <name type="synonym">Lepisosteus spatula</name>
    <dbReference type="NCBI Taxonomy" id="7917"/>
    <lineage>
        <taxon>Eukaryota</taxon>
        <taxon>Metazoa</taxon>
        <taxon>Chordata</taxon>
        <taxon>Craniata</taxon>
        <taxon>Vertebrata</taxon>
        <taxon>Euteleostomi</taxon>
        <taxon>Actinopterygii</taxon>
        <taxon>Neopterygii</taxon>
        <taxon>Holostei</taxon>
        <taxon>Semionotiformes</taxon>
        <taxon>Lepisosteidae</taxon>
        <taxon>Atractosteus</taxon>
    </lineage>
</organism>
<feature type="compositionally biased region" description="Polar residues" evidence="16">
    <location>
        <begin position="1630"/>
        <end position="1639"/>
    </location>
</feature>
<feature type="region of interest" description="Disordered" evidence="16">
    <location>
        <begin position="1584"/>
        <end position="1641"/>
    </location>
</feature>
<dbReference type="InterPro" id="IPR019131">
    <property type="entry name" value="Cortactin-binding_p2_N"/>
</dbReference>
<dbReference type="InterPro" id="IPR050719">
    <property type="entry name" value="Cortactin-Actin_Reg"/>
</dbReference>
<comment type="caution">
    <text evidence="19">The sequence shown here is derived from an EMBL/GenBank/DDBJ whole genome shotgun (WGS) entry which is preliminary data.</text>
</comment>
<evidence type="ECO:0000259" key="17">
    <source>
        <dbReference type="Pfam" id="PF09727"/>
    </source>
</evidence>
<evidence type="ECO:0000256" key="2">
    <source>
        <dbReference type="ARBA" id="ARBA00004552"/>
    </source>
</evidence>
<evidence type="ECO:0000256" key="13">
    <source>
        <dbReference type="ARBA" id="ARBA00044767"/>
    </source>
</evidence>
<dbReference type="Proteomes" id="UP000736164">
    <property type="component" value="Unassembled WGS sequence"/>
</dbReference>
<evidence type="ECO:0000313" key="20">
    <source>
        <dbReference type="Proteomes" id="UP000736164"/>
    </source>
</evidence>
<accession>A0A8J7TDU1</accession>